<dbReference type="SUPFAM" id="SSF54928">
    <property type="entry name" value="RNA-binding domain, RBD"/>
    <property type="match status" value="1"/>
</dbReference>
<dbReference type="CDD" id="cd00590">
    <property type="entry name" value="RRM_SF"/>
    <property type="match status" value="1"/>
</dbReference>
<dbReference type="PANTHER" id="PTHR47073">
    <property type="entry name" value="PROTEIN ANTI-SILENCING 1"/>
    <property type="match status" value="1"/>
</dbReference>
<dbReference type="InterPro" id="IPR001025">
    <property type="entry name" value="BAH_dom"/>
</dbReference>
<accession>A0A9Q1KMQ5</accession>
<dbReference type="GO" id="GO:0003682">
    <property type="term" value="F:chromatin binding"/>
    <property type="evidence" value="ECO:0007669"/>
    <property type="project" value="InterPro"/>
</dbReference>
<dbReference type="InterPro" id="IPR035979">
    <property type="entry name" value="RBD_domain_sf"/>
</dbReference>
<reference evidence="3" key="1">
    <citation type="submission" date="2022-04" db="EMBL/GenBank/DDBJ databases">
        <title>Carnegiea gigantea Genome sequencing and assembly v2.</title>
        <authorList>
            <person name="Copetti D."/>
            <person name="Sanderson M.J."/>
            <person name="Burquez A."/>
            <person name="Wojciechowski M.F."/>
        </authorList>
    </citation>
    <scope>NUCLEOTIDE SEQUENCE</scope>
    <source>
        <strain evidence="3">SGP5-SGP5p</strain>
        <tissue evidence="3">Aerial part</tissue>
    </source>
</reference>
<dbReference type="Gene3D" id="2.30.30.490">
    <property type="match status" value="1"/>
</dbReference>
<dbReference type="FunFam" id="2.30.30.490:FF:000017">
    <property type="entry name" value="Bromo-adjacent homology (BAH) domain-containing protein"/>
    <property type="match status" value="1"/>
</dbReference>
<name>A0A9Q1KMQ5_9CARY</name>
<dbReference type="EMBL" id="JAKOGI010000076">
    <property type="protein sequence ID" value="KAJ8445581.1"/>
    <property type="molecule type" value="Genomic_DNA"/>
</dbReference>
<feature type="region of interest" description="Disordered" evidence="1">
    <location>
        <begin position="323"/>
        <end position="356"/>
    </location>
</feature>
<evidence type="ECO:0000313" key="3">
    <source>
        <dbReference type="EMBL" id="KAJ8445581.1"/>
    </source>
</evidence>
<dbReference type="PANTHER" id="PTHR47073:SF10">
    <property type="entry name" value="NUCLEIC ACID BINDING PROTEIN"/>
    <property type="match status" value="1"/>
</dbReference>
<evidence type="ECO:0000313" key="4">
    <source>
        <dbReference type="Proteomes" id="UP001153076"/>
    </source>
</evidence>
<dbReference type="InterPro" id="IPR012677">
    <property type="entry name" value="Nucleotide-bd_a/b_plait_sf"/>
</dbReference>
<evidence type="ECO:0000259" key="2">
    <source>
        <dbReference type="PROSITE" id="PS51038"/>
    </source>
</evidence>
<dbReference type="Gene3D" id="3.30.70.330">
    <property type="match status" value="1"/>
</dbReference>
<feature type="compositionally biased region" description="Polar residues" evidence="1">
    <location>
        <begin position="329"/>
        <end position="342"/>
    </location>
</feature>
<keyword evidence="4" id="KW-1185">Reference proteome</keyword>
<feature type="compositionally biased region" description="Basic and acidic residues" evidence="1">
    <location>
        <begin position="518"/>
        <end position="533"/>
    </location>
</feature>
<proteinExistence type="predicted"/>
<dbReference type="OrthoDB" id="1896853at2759"/>
<sequence>MVIELICRGCTMSHLIRGNQEEDFRWGTQISVSTSNNDIRYYRSFIYGSVEYSLYDCVCLFREGAKETDIGQLIRIWENKQGRRVKILWFFRPIDIRSFLRDYEPSWNELFLASGEGKGLCSIVPLEAIVGKCSVICTSKDCRNTLPSKSDLGKAEYFFSHAFDVGNLRISEEFPDKIDMVRVERLFNQEKDKLKANVECITGVAGGARERGKSMHSVQKDGQVGMAETRVTPKDSIVKDETSRTSEEFKQHRSEYKPLNNLTLKDSVVKDVTSRTSEDFKQYVSENQPLKKRKIQIKEEADSANLVPSIVEDPKSILDPLPSYGGKSPPTNLSNSYNQHQSAAVADKEASLPAKRTTANKDKRSWFYGLPWEEKLKNAEERGTLVYLDNLDPSFTSSDIQNMITKVFKVEADARVIPGQALVDFNSKDDADFVVQELREKCLMIGGRLQLKALLILAISPAFAPKKRVMILAFLDRRPVVATRKHLGELGKSCSFPGCLIIEKSKKWKWSEDKKHANELSRCKNQPKRDRQASETPADGGSGTSLSLACKQTVGEVHHKPHF</sequence>
<dbReference type="AlphaFoldDB" id="A0A9Q1KMQ5"/>
<feature type="domain" description="BAH" evidence="2">
    <location>
        <begin position="50"/>
        <end position="174"/>
    </location>
</feature>
<organism evidence="3 4">
    <name type="scientific">Carnegiea gigantea</name>
    <dbReference type="NCBI Taxonomy" id="171969"/>
    <lineage>
        <taxon>Eukaryota</taxon>
        <taxon>Viridiplantae</taxon>
        <taxon>Streptophyta</taxon>
        <taxon>Embryophyta</taxon>
        <taxon>Tracheophyta</taxon>
        <taxon>Spermatophyta</taxon>
        <taxon>Magnoliopsida</taxon>
        <taxon>eudicotyledons</taxon>
        <taxon>Gunneridae</taxon>
        <taxon>Pentapetalae</taxon>
        <taxon>Caryophyllales</taxon>
        <taxon>Cactineae</taxon>
        <taxon>Cactaceae</taxon>
        <taxon>Cactoideae</taxon>
        <taxon>Echinocereeae</taxon>
        <taxon>Carnegiea</taxon>
    </lineage>
</organism>
<dbReference type="GO" id="GO:0003723">
    <property type="term" value="F:RNA binding"/>
    <property type="evidence" value="ECO:0007669"/>
    <property type="project" value="TreeGrafter"/>
</dbReference>
<dbReference type="Pfam" id="PF01426">
    <property type="entry name" value="BAH"/>
    <property type="match status" value="1"/>
</dbReference>
<dbReference type="PROSITE" id="PS51038">
    <property type="entry name" value="BAH"/>
    <property type="match status" value="1"/>
</dbReference>
<evidence type="ECO:0000256" key="1">
    <source>
        <dbReference type="SAM" id="MobiDB-lite"/>
    </source>
</evidence>
<comment type="caution">
    <text evidence="3">The sequence shown here is derived from an EMBL/GenBank/DDBJ whole genome shotgun (WGS) entry which is preliminary data.</text>
</comment>
<dbReference type="InterPro" id="IPR043151">
    <property type="entry name" value="BAH_sf"/>
</dbReference>
<dbReference type="SMART" id="SM00439">
    <property type="entry name" value="BAH"/>
    <property type="match status" value="1"/>
</dbReference>
<feature type="region of interest" description="Disordered" evidence="1">
    <location>
        <begin position="518"/>
        <end position="546"/>
    </location>
</feature>
<gene>
    <name evidence="3" type="ORF">Cgig2_012469</name>
</gene>
<protein>
    <recommendedName>
        <fullName evidence="2">BAH domain-containing protein</fullName>
    </recommendedName>
</protein>
<dbReference type="Proteomes" id="UP001153076">
    <property type="component" value="Unassembled WGS sequence"/>
</dbReference>